<evidence type="ECO:0000313" key="1">
    <source>
        <dbReference type="EMBL" id="REC61014.1"/>
    </source>
</evidence>
<dbReference type="SUPFAM" id="SSF48452">
    <property type="entry name" value="TPR-like"/>
    <property type="match status" value="1"/>
</dbReference>
<dbReference type="EMBL" id="QNVT01000019">
    <property type="protein sequence ID" value="REC61014.1"/>
    <property type="molecule type" value="Genomic_DNA"/>
</dbReference>
<proteinExistence type="predicted"/>
<dbReference type="InterPro" id="IPR011990">
    <property type="entry name" value="TPR-like_helical_dom_sf"/>
</dbReference>
<reference evidence="2" key="1">
    <citation type="submission" date="2018-06" db="EMBL/GenBank/DDBJ databases">
        <authorList>
            <person name="Lum Nde A."/>
            <person name="Hugo C."/>
        </authorList>
    </citation>
    <scope>NUCLEOTIDE SEQUENCE [LARGE SCALE GENOMIC DNA]</scope>
    <source>
        <strain evidence="2">1_F178</strain>
    </source>
</reference>
<evidence type="ECO:0008006" key="3">
    <source>
        <dbReference type="Google" id="ProtNLM"/>
    </source>
</evidence>
<evidence type="ECO:0000313" key="2">
    <source>
        <dbReference type="Proteomes" id="UP000256686"/>
    </source>
</evidence>
<protein>
    <recommendedName>
        <fullName evidence="3">Tetratricopeptide repeat protein</fullName>
    </recommendedName>
</protein>
<dbReference type="AlphaFoldDB" id="A0A3D9C5G7"/>
<keyword evidence="2" id="KW-1185">Reference proteome</keyword>
<sequence>MNAQMKVNENKYNKLIRGEKHTEALTYLKEKGIANPDSYWFNRDAEQLPTFCFDPNFDDYKYDIIISYANNSFKEMSNKNRSYYEVANCYLVKANHYLWKGDYDKAAQAYKESLERLEKYKKESDINPEDIKAIKSTIDGVYFNQIEAHKLVKVLRNLDVNALNLSEEQAYVARQQIKDLLSDYDKPHKVHFITYENNSSMNKGFATFNFRIENYFKNNFFYNMSKKIKDKYLPTINLSYLFGDDYKTKEQLDLQTTERKASLIKKYGKSFGESIFNGTIAVGMTKKILEEEFNKPRAVDSYEYSEFWTWSNVMVTIDKKTQKVTGVTQLK</sequence>
<dbReference type="Proteomes" id="UP000256686">
    <property type="component" value="Unassembled WGS sequence"/>
</dbReference>
<dbReference type="Gene3D" id="1.25.40.10">
    <property type="entry name" value="Tetratricopeptide repeat domain"/>
    <property type="match status" value="1"/>
</dbReference>
<gene>
    <name evidence="1" type="ORF">DRF65_18455</name>
</gene>
<name>A0A3D9C5G7_9FLAO</name>
<organism evidence="1 2">
    <name type="scientific">Chryseobacterium pennae</name>
    <dbReference type="NCBI Taxonomy" id="2258962"/>
    <lineage>
        <taxon>Bacteria</taxon>
        <taxon>Pseudomonadati</taxon>
        <taxon>Bacteroidota</taxon>
        <taxon>Flavobacteriia</taxon>
        <taxon>Flavobacteriales</taxon>
        <taxon>Weeksellaceae</taxon>
        <taxon>Chryseobacterium group</taxon>
        <taxon>Chryseobacterium</taxon>
    </lineage>
</organism>
<accession>A0A3D9C5G7</accession>
<comment type="caution">
    <text evidence="1">The sequence shown here is derived from an EMBL/GenBank/DDBJ whole genome shotgun (WGS) entry which is preliminary data.</text>
</comment>